<dbReference type="Gene3D" id="3.30.70.330">
    <property type="match status" value="1"/>
</dbReference>
<keyword evidence="1 2" id="KW-0694">RNA-binding</keyword>
<protein>
    <submittedName>
        <fullName evidence="6">U2AF homology motif kinase 1</fullName>
    </submittedName>
</protein>
<accession>A0A8C4N2M0</accession>
<evidence type="ECO:0000259" key="4">
    <source>
        <dbReference type="PROSITE" id="PS50011"/>
    </source>
</evidence>
<dbReference type="AlphaFoldDB" id="A0A8C4N2M0"/>
<dbReference type="Proteomes" id="UP000694388">
    <property type="component" value="Unplaced"/>
</dbReference>
<dbReference type="InterPro" id="IPR000504">
    <property type="entry name" value="RRM_dom"/>
</dbReference>
<feature type="binding site" evidence="3">
    <location>
        <position position="55"/>
    </location>
    <ligand>
        <name>ATP</name>
        <dbReference type="ChEBI" id="CHEBI:30616"/>
    </ligand>
</feature>
<keyword evidence="7" id="KW-1185">Reference proteome</keyword>
<dbReference type="GO" id="GO:0045948">
    <property type="term" value="P:positive regulation of translational initiation"/>
    <property type="evidence" value="ECO:0007669"/>
    <property type="project" value="TreeGrafter"/>
</dbReference>
<dbReference type="GO" id="GO:0043021">
    <property type="term" value="F:ribonucleoprotein complex binding"/>
    <property type="evidence" value="ECO:0007669"/>
    <property type="project" value="TreeGrafter"/>
</dbReference>
<dbReference type="Ensembl" id="ENSEBUT00000001594.1">
    <property type="protein sequence ID" value="ENSEBUP00000001272.1"/>
    <property type="gene ID" value="ENSEBUG00000001105.1"/>
</dbReference>
<dbReference type="InterPro" id="IPR003954">
    <property type="entry name" value="RRM_euk-type"/>
</dbReference>
<dbReference type="InterPro" id="IPR035979">
    <property type="entry name" value="RBD_domain_sf"/>
</dbReference>
<sequence>MSSTALRTLPTVPFPKDPLVEEVVGGAWRFEAPLGRGASAAVFRVGRGTARAALKRVSCGDGEARALHAFLRERHVLEHVRGHRNVVQLYGVFMSPGPLSGRPGTTSPPCLLLELLDISVSELLLRWEHLRGSSLWVLQHCARDVLCALTFLHARGYVHADLKPRNILWSAKDECFKVIDFGLSFKHGEQVRLLTRETNKQKKPPHCCGCQVDLWSLGIILLEMYWAMRLKDLGPSPDWGVRYALLLDEHIDDLADIEKFLLSLAAPNVEDLLFLPTRVLRLLNLVVDAHMLLDDEYQDVLEDVREECKKFGEVRSVLLPKEESNKGQVFVEFSDAVECQAAQQGLSARSFDGKLVVATFFPSDAFRHGCLYQPLS</sequence>
<dbReference type="Pfam" id="PF00069">
    <property type="entry name" value="Pkinase"/>
    <property type="match status" value="1"/>
</dbReference>
<dbReference type="GO" id="GO:0046825">
    <property type="term" value="P:regulation of protein export from nucleus"/>
    <property type="evidence" value="ECO:0007669"/>
    <property type="project" value="TreeGrafter"/>
</dbReference>
<dbReference type="SMART" id="SM00361">
    <property type="entry name" value="RRM_1"/>
    <property type="match status" value="1"/>
</dbReference>
<dbReference type="Pfam" id="PF00076">
    <property type="entry name" value="RRM_1"/>
    <property type="match status" value="1"/>
</dbReference>
<dbReference type="PANTHER" id="PTHR46962:SF1">
    <property type="entry name" value="SERINE_THREONINE-PROTEIN KINASE KIST"/>
    <property type="match status" value="1"/>
</dbReference>
<dbReference type="FunFam" id="3.30.70.330:FF:000097">
    <property type="entry name" value="U2 snRNP auxiliary factor large subunit"/>
    <property type="match status" value="1"/>
</dbReference>
<keyword evidence="3" id="KW-0067">ATP-binding</keyword>
<dbReference type="InterPro" id="IPR034372">
    <property type="entry name" value="UHMK1"/>
</dbReference>
<dbReference type="GO" id="GO:0004674">
    <property type="term" value="F:protein serine/threonine kinase activity"/>
    <property type="evidence" value="ECO:0007669"/>
    <property type="project" value="InterPro"/>
</dbReference>
<dbReference type="OMA" id="VMATFYP"/>
<name>A0A8C4N2M0_EPTBU</name>
<dbReference type="InterPro" id="IPR011009">
    <property type="entry name" value="Kinase-like_dom_sf"/>
</dbReference>
<dbReference type="PROSITE" id="PS00107">
    <property type="entry name" value="PROTEIN_KINASE_ATP"/>
    <property type="match status" value="1"/>
</dbReference>
<feature type="domain" description="RRM" evidence="5">
    <location>
        <begin position="278"/>
        <end position="363"/>
    </location>
</feature>
<dbReference type="Gene3D" id="1.10.510.10">
    <property type="entry name" value="Transferase(Phosphotransferase) domain 1"/>
    <property type="match status" value="1"/>
</dbReference>
<dbReference type="PROSITE" id="PS50011">
    <property type="entry name" value="PROTEIN_KINASE_DOM"/>
    <property type="match status" value="1"/>
</dbReference>
<proteinExistence type="predicted"/>
<dbReference type="GO" id="GO:0005634">
    <property type="term" value="C:nucleus"/>
    <property type="evidence" value="ECO:0007669"/>
    <property type="project" value="TreeGrafter"/>
</dbReference>
<dbReference type="SMART" id="SM00360">
    <property type="entry name" value="RRM"/>
    <property type="match status" value="1"/>
</dbReference>
<dbReference type="GO" id="GO:0071598">
    <property type="term" value="C:neuronal ribonucleoprotein granule"/>
    <property type="evidence" value="ECO:0007669"/>
    <property type="project" value="TreeGrafter"/>
</dbReference>
<dbReference type="PROSITE" id="PS50102">
    <property type="entry name" value="RRM"/>
    <property type="match status" value="1"/>
</dbReference>
<dbReference type="InterPro" id="IPR000719">
    <property type="entry name" value="Prot_kinase_dom"/>
</dbReference>
<dbReference type="SUPFAM" id="SSF56112">
    <property type="entry name" value="Protein kinase-like (PK-like)"/>
    <property type="match status" value="1"/>
</dbReference>
<reference evidence="6" key="2">
    <citation type="submission" date="2025-09" db="UniProtKB">
        <authorList>
            <consortium name="Ensembl"/>
        </authorList>
    </citation>
    <scope>IDENTIFICATION</scope>
</reference>
<dbReference type="PANTHER" id="PTHR46962">
    <property type="entry name" value="SERINE/THREONINE-PROTEIN KINASE KIST"/>
    <property type="match status" value="1"/>
</dbReference>
<dbReference type="InterPro" id="IPR012677">
    <property type="entry name" value="Nucleotide-bd_a/b_plait_sf"/>
</dbReference>
<dbReference type="GeneTree" id="ENSGT00940000157769"/>
<evidence type="ECO:0000313" key="6">
    <source>
        <dbReference type="Ensembl" id="ENSEBUP00000001272.1"/>
    </source>
</evidence>
<dbReference type="GO" id="GO:0005524">
    <property type="term" value="F:ATP binding"/>
    <property type="evidence" value="ECO:0007669"/>
    <property type="project" value="UniProtKB-UniRule"/>
</dbReference>
<dbReference type="SUPFAM" id="SSF54928">
    <property type="entry name" value="RNA-binding domain, RBD"/>
    <property type="match status" value="1"/>
</dbReference>
<evidence type="ECO:0000259" key="5">
    <source>
        <dbReference type="PROSITE" id="PS50102"/>
    </source>
</evidence>
<keyword evidence="3" id="KW-0547">Nucleotide-binding</keyword>
<reference evidence="6" key="1">
    <citation type="submission" date="2025-08" db="UniProtKB">
        <authorList>
            <consortium name="Ensembl"/>
        </authorList>
    </citation>
    <scope>IDENTIFICATION</scope>
</reference>
<evidence type="ECO:0000256" key="3">
    <source>
        <dbReference type="PROSITE-ProRule" id="PRU10141"/>
    </source>
</evidence>
<feature type="domain" description="Protein kinase" evidence="4">
    <location>
        <begin position="28"/>
        <end position="331"/>
    </location>
</feature>
<dbReference type="SMART" id="SM00220">
    <property type="entry name" value="S_TKc"/>
    <property type="match status" value="1"/>
</dbReference>
<organism evidence="6 7">
    <name type="scientific">Eptatretus burgeri</name>
    <name type="common">Inshore hagfish</name>
    <dbReference type="NCBI Taxonomy" id="7764"/>
    <lineage>
        <taxon>Eukaryota</taxon>
        <taxon>Metazoa</taxon>
        <taxon>Chordata</taxon>
        <taxon>Craniata</taxon>
        <taxon>Vertebrata</taxon>
        <taxon>Cyclostomata</taxon>
        <taxon>Myxini</taxon>
        <taxon>Myxiniformes</taxon>
        <taxon>Myxinidae</taxon>
        <taxon>Eptatretinae</taxon>
        <taxon>Eptatretus</taxon>
    </lineage>
</organism>
<evidence type="ECO:0000256" key="2">
    <source>
        <dbReference type="PROSITE-ProRule" id="PRU00176"/>
    </source>
</evidence>
<dbReference type="GO" id="GO:0003723">
    <property type="term" value="F:RNA binding"/>
    <property type="evidence" value="ECO:0007669"/>
    <property type="project" value="UniProtKB-UniRule"/>
</dbReference>
<dbReference type="InterPro" id="IPR017441">
    <property type="entry name" value="Protein_kinase_ATP_BS"/>
</dbReference>
<evidence type="ECO:0000256" key="1">
    <source>
        <dbReference type="ARBA" id="ARBA00022884"/>
    </source>
</evidence>
<evidence type="ECO:0000313" key="7">
    <source>
        <dbReference type="Proteomes" id="UP000694388"/>
    </source>
</evidence>